<keyword evidence="2" id="KW-1185">Reference proteome</keyword>
<proteinExistence type="predicted"/>
<organism evidence="1 2">
    <name type="scientific">Lipomyces orientalis</name>
    <dbReference type="NCBI Taxonomy" id="1233043"/>
    <lineage>
        <taxon>Eukaryota</taxon>
        <taxon>Fungi</taxon>
        <taxon>Dikarya</taxon>
        <taxon>Ascomycota</taxon>
        <taxon>Saccharomycotina</taxon>
        <taxon>Lipomycetes</taxon>
        <taxon>Lipomycetales</taxon>
        <taxon>Lipomycetaceae</taxon>
        <taxon>Lipomyces</taxon>
    </lineage>
</organism>
<protein>
    <submittedName>
        <fullName evidence="1">Uncharacterized protein</fullName>
    </submittedName>
</protein>
<evidence type="ECO:0000313" key="1">
    <source>
        <dbReference type="EMBL" id="KAK9318700.1"/>
    </source>
</evidence>
<name>A0ACC3TCG4_9ASCO</name>
<feature type="non-terminal residue" evidence="1">
    <location>
        <position position="129"/>
    </location>
</feature>
<sequence length="129" mass="14024">MTPLQALKLYPKAVGWSVLLSLAIVMEGYDIVLLNSFYAFPAFVKKLANFSLMAGLSNGALVGEIFGLLIAGIASERYGYRKTMISALVAICGFVFIQFFTPNIETLQAAYILCGCAWGNFQVVTTTYA</sequence>
<dbReference type="EMBL" id="MU970391">
    <property type="protein sequence ID" value="KAK9318700.1"/>
    <property type="molecule type" value="Genomic_DNA"/>
</dbReference>
<dbReference type="Proteomes" id="UP001489719">
    <property type="component" value="Unassembled WGS sequence"/>
</dbReference>
<reference evidence="2" key="1">
    <citation type="journal article" date="2024" name="Front. Bioeng. Biotechnol.">
        <title>Genome-scale model development and genomic sequencing of the oleaginous clade Lipomyces.</title>
        <authorList>
            <person name="Czajka J.J."/>
            <person name="Han Y."/>
            <person name="Kim J."/>
            <person name="Mondo S.J."/>
            <person name="Hofstad B.A."/>
            <person name="Robles A."/>
            <person name="Haridas S."/>
            <person name="Riley R."/>
            <person name="LaButti K."/>
            <person name="Pangilinan J."/>
            <person name="Andreopoulos W."/>
            <person name="Lipzen A."/>
            <person name="Yan J."/>
            <person name="Wang M."/>
            <person name="Ng V."/>
            <person name="Grigoriev I.V."/>
            <person name="Spatafora J.W."/>
            <person name="Magnuson J.K."/>
            <person name="Baker S.E."/>
            <person name="Pomraning K.R."/>
        </authorList>
    </citation>
    <scope>NUCLEOTIDE SEQUENCE [LARGE SCALE GENOMIC DNA]</scope>
    <source>
        <strain evidence="2">CBS 10300</strain>
    </source>
</reference>
<evidence type="ECO:0000313" key="2">
    <source>
        <dbReference type="Proteomes" id="UP001489719"/>
    </source>
</evidence>
<comment type="caution">
    <text evidence="1">The sequence shown here is derived from an EMBL/GenBank/DDBJ whole genome shotgun (WGS) entry which is preliminary data.</text>
</comment>
<gene>
    <name evidence="1" type="ORF">V1517DRAFT_342455</name>
</gene>
<accession>A0ACC3TCG4</accession>